<evidence type="ECO:0000259" key="7">
    <source>
        <dbReference type="PROSITE" id="PS51372"/>
    </source>
</evidence>
<dbReference type="InterPro" id="IPR050661">
    <property type="entry name" value="BglG_antiterminators"/>
</dbReference>
<dbReference type="SUPFAM" id="SSF55804">
    <property type="entry name" value="Phoshotransferase/anion transport protein"/>
    <property type="match status" value="1"/>
</dbReference>
<dbReference type="InterPro" id="IPR011608">
    <property type="entry name" value="PRD"/>
</dbReference>
<evidence type="ECO:0000259" key="6">
    <source>
        <dbReference type="PROSITE" id="PS51099"/>
    </source>
</evidence>
<dbReference type="Gene3D" id="1.10.1790.10">
    <property type="entry name" value="PRD domain"/>
    <property type="match status" value="2"/>
</dbReference>
<dbReference type="PROSITE" id="PS51094">
    <property type="entry name" value="PTS_EIIA_TYPE_2"/>
    <property type="match status" value="1"/>
</dbReference>
<keyword evidence="3" id="KW-0805">Transcription regulation</keyword>
<accession>A0ABX7E536</accession>
<evidence type="ECO:0000256" key="3">
    <source>
        <dbReference type="ARBA" id="ARBA00023015"/>
    </source>
</evidence>
<dbReference type="PROSITE" id="PS51099">
    <property type="entry name" value="PTS_EIIB_TYPE_2"/>
    <property type="match status" value="1"/>
</dbReference>
<dbReference type="PANTHER" id="PTHR30185">
    <property type="entry name" value="CRYPTIC BETA-GLUCOSIDE BGL OPERON ANTITERMINATOR"/>
    <property type="match status" value="1"/>
</dbReference>
<dbReference type="InterPro" id="IPR002178">
    <property type="entry name" value="PTS_EIIA_type-2_dom"/>
</dbReference>
<proteinExistence type="predicted"/>
<dbReference type="Pfam" id="PF08279">
    <property type="entry name" value="HTH_11"/>
    <property type="match status" value="1"/>
</dbReference>
<dbReference type="InterPro" id="IPR036634">
    <property type="entry name" value="PRD_sf"/>
</dbReference>
<keyword evidence="2" id="KW-0677">Repeat</keyword>
<dbReference type="Pfam" id="PF00874">
    <property type="entry name" value="PRD"/>
    <property type="match status" value="2"/>
</dbReference>
<dbReference type="RefSeq" id="WP_202779359.1">
    <property type="nucleotide sequence ID" value="NZ_CP065425.1"/>
</dbReference>
<evidence type="ECO:0000256" key="2">
    <source>
        <dbReference type="ARBA" id="ARBA00022737"/>
    </source>
</evidence>
<dbReference type="Gene3D" id="3.40.50.2300">
    <property type="match status" value="1"/>
</dbReference>
<dbReference type="CDD" id="cd05568">
    <property type="entry name" value="PTS_IIB_bgl_like"/>
    <property type="match status" value="1"/>
</dbReference>
<evidence type="ECO:0000256" key="1">
    <source>
        <dbReference type="ARBA" id="ARBA00022679"/>
    </source>
</evidence>
<keyword evidence="1" id="KW-0808">Transferase</keyword>
<dbReference type="InterPro" id="IPR036095">
    <property type="entry name" value="PTS_EIIB-like_sf"/>
</dbReference>
<sequence>MNKRQIQLVRYLMKRNDWVKGEQLAAYLNVSSRTIRNDIQSLQSTGIIIDSSKKDGYRMDNSVEIVRLLEQKNEFPENAHDRMMYILKRLLHYSEPQNVYDLADDLFVSESTIEKDLYRLKAFISKTEGKVRLKRVENTFMLEGSIRARRTLWSKLLLNEVKENFIDINAFENQFNEVKLNDINKILQEILPDYEIYLNDLSMISMVIHIAIVVDTILRNEETISTSEIDYTSSKDELAAAQRICEKIEKMYSISIPLPETEYIAILLGGKKSFYFKDTLRQVAEKNIDSYFITLAKELIISIRDTFLVDLTDDDKLLVGLSMHLKSLYNRNRRGVEIHNPILTDTQKNFPLIYDMGIFMGLQYEKKTSQKLNEDEIGLLTLHLCIAFERLAKHKQKGKRLAILCPTGFTTSRLLKAKLENEYGEKINELKLFSISDREAITNFNPDLILTTSKVPEDFPFATIEVSPFLSEIEKEKISTYFQPIEKALINEDISIYFDKNLFFKDLKVQTPNEVIAFLSTELNKRGIVPSKYSELILAREAISSTAFGNLIALPHPIEKVASKTVIAVSTLKKPIQWGPQKVQLVLLFALANDKKELMDSLFREIIDLLDNPRKVKEIIQVDSYESFLQLIK</sequence>
<feature type="domain" description="PRD" evidence="7">
    <location>
        <begin position="287"/>
        <end position="394"/>
    </location>
</feature>
<dbReference type="InterPro" id="IPR036388">
    <property type="entry name" value="WH-like_DNA-bd_sf"/>
</dbReference>
<dbReference type="Gene3D" id="3.40.930.10">
    <property type="entry name" value="Mannitol-specific EII, Chain A"/>
    <property type="match status" value="1"/>
</dbReference>
<reference evidence="8 9" key="1">
    <citation type="submission" date="2020-11" db="EMBL/GenBank/DDBJ databases">
        <title>Taxonomic evaluation of the Bacillus sporothermodurans group of bacteria based on whole genome sequences.</title>
        <authorList>
            <person name="Fiedler G."/>
            <person name="Herbstmann A.-D."/>
            <person name="Doll E."/>
            <person name="Wenning M."/>
            <person name="Brinks E."/>
            <person name="Kabisch J."/>
            <person name="Breitenwieser F."/>
            <person name="Lappann M."/>
            <person name="Boehnlein C."/>
            <person name="Franz C."/>
        </authorList>
    </citation>
    <scope>NUCLEOTIDE SEQUENCE [LARGE SCALE GENOMIC DNA]</scope>
    <source>
        <strain evidence="8 9">JCM 19841</strain>
    </source>
</reference>
<gene>
    <name evidence="8" type="ORF">I5776_05620</name>
</gene>
<feature type="domain" description="PRD" evidence="7">
    <location>
        <begin position="174"/>
        <end position="278"/>
    </location>
</feature>
<keyword evidence="9" id="KW-1185">Reference proteome</keyword>
<dbReference type="PANTHER" id="PTHR30185:SF18">
    <property type="entry name" value="TRANSCRIPTIONAL REGULATOR MTLR"/>
    <property type="match status" value="1"/>
</dbReference>
<keyword evidence="4" id="KW-0804">Transcription</keyword>
<dbReference type="InterPro" id="IPR036390">
    <property type="entry name" value="WH_DNA-bd_sf"/>
</dbReference>
<dbReference type="InterPro" id="IPR013011">
    <property type="entry name" value="PTS_EIIB_2"/>
</dbReference>
<dbReference type="InterPro" id="IPR013196">
    <property type="entry name" value="HTH_11"/>
</dbReference>
<dbReference type="SUPFAM" id="SSF52794">
    <property type="entry name" value="PTS system IIB component-like"/>
    <property type="match status" value="1"/>
</dbReference>
<dbReference type="SUPFAM" id="SSF63520">
    <property type="entry name" value="PTS-regulatory domain, PRD"/>
    <property type="match status" value="2"/>
</dbReference>
<protein>
    <submittedName>
        <fullName evidence="8">Transcription antiterminator</fullName>
    </submittedName>
</protein>
<dbReference type="CDD" id="cd00211">
    <property type="entry name" value="PTS_IIA_fru"/>
    <property type="match status" value="1"/>
</dbReference>
<dbReference type="Gene3D" id="1.10.10.10">
    <property type="entry name" value="Winged helix-like DNA-binding domain superfamily/Winged helix DNA-binding domain"/>
    <property type="match status" value="1"/>
</dbReference>
<dbReference type="PROSITE" id="PS51372">
    <property type="entry name" value="PRD_2"/>
    <property type="match status" value="2"/>
</dbReference>
<organism evidence="8 9">
    <name type="scientific">Heyndrickxia vini</name>
    <dbReference type="NCBI Taxonomy" id="1476025"/>
    <lineage>
        <taxon>Bacteria</taxon>
        <taxon>Bacillati</taxon>
        <taxon>Bacillota</taxon>
        <taxon>Bacilli</taxon>
        <taxon>Bacillales</taxon>
        <taxon>Bacillaceae</taxon>
        <taxon>Heyndrickxia</taxon>
    </lineage>
</organism>
<evidence type="ECO:0000256" key="4">
    <source>
        <dbReference type="ARBA" id="ARBA00023163"/>
    </source>
</evidence>
<dbReference type="Proteomes" id="UP000595691">
    <property type="component" value="Chromosome"/>
</dbReference>
<dbReference type="InterPro" id="IPR016152">
    <property type="entry name" value="PTrfase/Anion_transptr"/>
</dbReference>
<dbReference type="Pfam" id="PF00359">
    <property type="entry name" value="PTS_EIIA_2"/>
    <property type="match status" value="1"/>
</dbReference>
<name>A0ABX7E536_9BACI</name>
<feature type="domain" description="PTS EIIB type-2" evidence="6">
    <location>
        <begin position="399"/>
        <end position="490"/>
    </location>
</feature>
<feature type="domain" description="PTS EIIA type-2" evidence="5">
    <location>
        <begin position="496"/>
        <end position="633"/>
    </location>
</feature>
<dbReference type="EMBL" id="CP065425">
    <property type="protein sequence ID" value="QQZ10415.1"/>
    <property type="molecule type" value="Genomic_DNA"/>
</dbReference>
<evidence type="ECO:0000313" key="9">
    <source>
        <dbReference type="Proteomes" id="UP000595691"/>
    </source>
</evidence>
<evidence type="ECO:0000313" key="8">
    <source>
        <dbReference type="EMBL" id="QQZ10415.1"/>
    </source>
</evidence>
<evidence type="ECO:0000259" key="5">
    <source>
        <dbReference type="PROSITE" id="PS51094"/>
    </source>
</evidence>
<dbReference type="SUPFAM" id="SSF46785">
    <property type="entry name" value="Winged helix' DNA-binding domain"/>
    <property type="match status" value="2"/>
</dbReference>